<proteinExistence type="predicted"/>
<dbReference type="EMBL" id="JABBYC010000011">
    <property type="protein sequence ID" value="MBL0886382.1"/>
    <property type="molecule type" value="Genomic_DNA"/>
</dbReference>
<dbReference type="InterPro" id="IPR032708">
    <property type="entry name" value="McjB_C"/>
</dbReference>
<sequence>MVTGSLRQSFARLGARSGGGGHAMTDPAQMIRTCVLGEAAIRIDYTTGSVQAATGATGRVWAADANVVVAQSPTLVFGTEEADLEPSALSVPRARDAIIAAVALVVVLAVRDIGPCSRSMRRIIRLLAVATRPASRPATTAHATRAVEAVRWVAHKVPARIACLEESVAAILVLTVRRRRATWSHGVAPDPVQFHAWIEVDDAPVAEPPSTSRFTALLTI</sequence>
<keyword evidence="3" id="KW-1185">Reference proteome</keyword>
<dbReference type="InterPro" id="IPR053521">
    <property type="entry name" value="McjB-like"/>
</dbReference>
<feature type="domain" description="Microcin J25-processing protein McjB C-terminal" evidence="1">
    <location>
        <begin position="120"/>
        <end position="219"/>
    </location>
</feature>
<name>A0ABS1LLE0_9MICO</name>
<evidence type="ECO:0000313" key="2">
    <source>
        <dbReference type="EMBL" id="MBL0886382.1"/>
    </source>
</evidence>
<dbReference type="Pfam" id="PF13471">
    <property type="entry name" value="Transglut_core3"/>
    <property type="match status" value="1"/>
</dbReference>
<evidence type="ECO:0000259" key="1">
    <source>
        <dbReference type="Pfam" id="PF13471"/>
    </source>
</evidence>
<comment type="caution">
    <text evidence="2">The sequence shown here is derived from an EMBL/GenBank/DDBJ whole genome shotgun (WGS) entry which is preliminary data.</text>
</comment>
<evidence type="ECO:0000313" key="3">
    <source>
        <dbReference type="Proteomes" id="UP000675409"/>
    </source>
</evidence>
<organism evidence="2 3">
    <name type="scientific">Myceligenerans indicum</name>
    <dbReference type="NCBI Taxonomy" id="2593663"/>
    <lineage>
        <taxon>Bacteria</taxon>
        <taxon>Bacillati</taxon>
        <taxon>Actinomycetota</taxon>
        <taxon>Actinomycetes</taxon>
        <taxon>Micrococcales</taxon>
        <taxon>Promicromonosporaceae</taxon>
        <taxon>Myceligenerans</taxon>
    </lineage>
</organism>
<protein>
    <submittedName>
        <fullName evidence="2">Lasso peptide biosynthesis B2 protein</fullName>
    </submittedName>
</protein>
<accession>A0ABS1LLE0</accession>
<dbReference type="NCBIfam" id="NF033537">
    <property type="entry name" value="lasso_biosyn_B2"/>
    <property type="match status" value="1"/>
</dbReference>
<gene>
    <name evidence="2" type="ORF">HGK34_08875</name>
</gene>
<reference evidence="2 3" key="1">
    <citation type="journal article" date="2021" name="Arch. Microbiol.">
        <title>Myceligenerans indicum sp. nov., an actinobacterium isolated from mangrove sediment of Sundarbans, India.</title>
        <authorList>
            <person name="Asha K."/>
            <person name="Bhadury P."/>
        </authorList>
    </citation>
    <scope>NUCLEOTIDE SEQUENCE [LARGE SCALE GENOMIC DNA]</scope>
    <source>
        <strain evidence="2 3">I2</strain>
    </source>
</reference>
<dbReference type="Proteomes" id="UP000675409">
    <property type="component" value="Unassembled WGS sequence"/>
</dbReference>